<protein>
    <submittedName>
        <fullName evidence="1">Uncharacterized protein</fullName>
    </submittedName>
</protein>
<reference evidence="1 2" key="1">
    <citation type="journal article" date="2022" name="bioRxiv">
        <title>The genome of the oomycete Peronosclerospora sorghi, a cosmopolitan pathogen of maize and sorghum, is inflated with dispersed pseudogenes.</title>
        <authorList>
            <person name="Fletcher K."/>
            <person name="Martin F."/>
            <person name="Isakeit T."/>
            <person name="Cavanaugh K."/>
            <person name="Magill C."/>
            <person name="Michelmore R."/>
        </authorList>
    </citation>
    <scope>NUCLEOTIDE SEQUENCE [LARGE SCALE GENOMIC DNA]</scope>
    <source>
        <strain evidence="1">P6</strain>
    </source>
</reference>
<dbReference type="EMBL" id="CM047587">
    <property type="protein sequence ID" value="KAI9908775.1"/>
    <property type="molecule type" value="Genomic_DNA"/>
</dbReference>
<comment type="caution">
    <text evidence="1">The sequence shown here is derived from an EMBL/GenBank/DDBJ whole genome shotgun (WGS) entry which is preliminary data.</text>
</comment>
<evidence type="ECO:0000313" key="1">
    <source>
        <dbReference type="EMBL" id="KAI9908775.1"/>
    </source>
</evidence>
<keyword evidence="2" id="KW-1185">Reference proteome</keyword>
<organism evidence="1 2">
    <name type="scientific">Peronosclerospora sorghi</name>
    <dbReference type="NCBI Taxonomy" id="230839"/>
    <lineage>
        <taxon>Eukaryota</taxon>
        <taxon>Sar</taxon>
        <taxon>Stramenopiles</taxon>
        <taxon>Oomycota</taxon>
        <taxon>Peronosporomycetes</taxon>
        <taxon>Peronosporales</taxon>
        <taxon>Peronosporaceae</taxon>
        <taxon>Peronosclerospora</taxon>
    </lineage>
</organism>
<dbReference type="Proteomes" id="UP001163321">
    <property type="component" value="Chromosome 8"/>
</dbReference>
<sequence>MSPAPDTSPAPASRFLEDTNWRLQRQFKHHQRDMGRRTVDNRAKPRFKHHQHRANALRLEKEAWMSIPTKRVRCNVADQLRHMSSSQLSRSGPRATSWPPTLTASEDLDEAIEGIATISLASSSPLSALKGRPNSRRREARHMTLFESARIFNESGQLLSHEQFNEMGSPFKIHGEGVPKRKLNRRVGRRKHENKRANHMDALHADEVVLELMCLLFSDMDVTHELNLLLLGSTPFDDIFHFDEDDIPADSKRKKDVLNIDLLQFQTTLMSMLFNSNASLQEIPARGTSAETLQEIYFKPQWIAHEMLATVKLDVLAQYDRFAVIHAIFRTIPKLRLSITAAAASTSLAIFQYQGLETVFCQNTGDLVTVMGIIAFLNAVMKVVERDAQYNPEVFGDNEKQIRDTVAELCSQIMRAVQLLVRSSRGDSGSSDSQRNQLEKYEDCSDSVEATAYGALGMLVNRIAVLSPMHGEEFLRWMLLKWPQRNVHLELSYVKFTAGLLSQFMQLGLVLPADVMRRVFTRIEACIQSMHFLVAQEACNMCRNFQLISVYLSRDHVVREKIASALHENTTSHWNERIRTISDECFDMLLDLA</sequence>
<evidence type="ECO:0000313" key="2">
    <source>
        <dbReference type="Proteomes" id="UP001163321"/>
    </source>
</evidence>
<accession>A0ACC0VR08</accession>
<gene>
    <name evidence="1" type="ORF">PsorP6_004673</name>
</gene>
<name>A0ACC0VR08_9STRA</name>
<proteinExistence type="predicted"/>